<reference evidence="2" key="2">
    <citation type="submission" date="2023-06" db="EMBL/GenBank/DDBJ databases">
        <authorList>
            <person name="Ma L."/>
            <person name="Liu K.-W."/>
            <person name="Li Z."/>
            <person name="Hsiao Y.-Y."/>
            <person name="Qi Y."/>
            <person name="Fu T."/>
            <person name="Tang G."/>
            <person name="Zhang D."/>
            <person name="Sun W.-H."/>
            <person name="Liu D.-K."/>
            <person name="Li Y."/>
            <person name="Chen G.-Z."/>
            <person name="Liu X.-D."/>
            <person name="Liao X.-Y."/>
            <person name="Jiang Y.-T."/>
            <person name="Yu X."/>
            <person name="Hao Y."/>
            <person name="Huang J."/>
            <person name="Zhao X.-W."/>
            <person name="Ke S."/>
            <person name="Chen Y.-Y."/>
            <person name="Wu W.-L."/>
            <person name="Hsu J.-L."/>
            <person name="Lin Y.-F."/>
            <person name="Huang M.-D."/>
            <person name="Li C.-Y."/>
            <person name="Huang L."/>
            <person name="Wang Z.-W."/>
            <person name="Zhao X."/>
            <person name="Zhong W.-Y."/>
            <person name="Peng D.-H."/>
            <person name="Ahmad S."/>
            <person name="Lan S."/>
            <person name="Zhang J.-S."/>
            <person name="Tsai W.-C."/>
            <person name="Van De Peer Y."/>
            <person name="Liu Z.-J."/>
        </authorList>
    </citation>
    <scope>NUCLEOTIDE SEQUENCE</scope>
    <source>
        <strain evidence="2">SCP</strain>
        <tissue evidence="2">Leaves</tissue>
    </source>
</reference>
<proteinExistence type="predicted"/>
<evidence type="ECO:0000256" key="1">
    <source>
        <dbReference type="SAM" id="MobiDB-lite"/>
    </source>
</evidence>
<comment type="caution">
    <text evidence="2">The sequence shown here is derived from an EMBL/GenBank/DDBJ whole genome shotgun (WGS) entry which is preliminary data.</text>
</comment>
<feature type="region of interest" description="Disordered" evidence="1">
    <location>
        <begin position="1"/>
        <end position="180"/>
    </location>
</feature>
<reference evidence="2" key="1">
    <citation type="journal article" date="2023" name="Nat. Commun.">
        <title>Diploid and tetraploid genomes of Acorus and the evolution of monocots.</title>
        <authorList>
            <person name="Ma L."/>
            <person name="Liu K.W."/>
            <person name="Li Z."/>
            <person name="Hsiao Y.Y."/>
            <person name="Qi Y."/>
            <person name="Fu T."/>
            <person name="Tang G.D."/>
            <person name="Zhang D."/>
            <person name="Sun W.H."/>
            <person name="Liu D.K."/>
            <person name="Li Y."/>
            <person name="Chen G.Z."/>
            <person name="Liu X.D."/>
            <person name="Liao X.Y."/>
            <person name="Jiang Y.T."/>
            <person name="Yu X."/>
            <person name="Hao Y."/>
            <person name="Huang J."/>
            <person name="Zhao X.W."/>
            <person name="Ke S."/>
            <person name="Chen Y.Y."/>
            <person name="Wu W.L."/>
            <person name="Hsu J.L."/>
            <person name="Lin Y.F."/>
            <person name="Huang M.D."/>
            <person name="Li C.Y."/>
            <person name="Huang L."/>
            <person name="Wang Z.W."/>
            <person name="Zhao X."/>
            <person name="Zhong W.Y."/>
            <person name="Peng D.H."/>
            <person name="Ahmad S."/>
            <person name="Lan S."/>
            <person name="Zhang J.S."/>
            <person name="Tsai W.C."/>
            <person name="Van de Peer Y."/>
            <person name="Liu Z.J."/>
        </authorList>
    </citation>
    <scope>NUCLEOTIDE SEQUENCE</scope>
    <source>
        <strain evidence="2">SCP</strain>
    </source>
</reference>
<evidence type="ECO:0000313" key="2">
    <source>
        <dbReference type="EMBL" id="KAK1275559.1"/>
    </source>
</evidence>
<evidence type="ECO:0000313" key="3">
    <source>
        <dbReference type="Proteomes" id="UP001179952"/>
    </source>
</evidence>
<dbReference type="EMBL" id="JAUJYN010000003">
    <property type="protein sequence ID" value="KAK1275559.1"/>
    <property type="molecule type" value="Genomic_DNA"/>
</dbReference>
<name>A0AAV9BGZ3_ACOGR</name>
<feature type="compositionally biased region" description="Basic and acidic residues" evidence="1">
    <location>
        <begin position="85"/>
        <end position="94"/>
    </location>
</feature>
<accession>A0AAV9BGZ3</accession>
<protein>
    <submittedName>
        <fullName evidence="2">Uncharacterized protein</fullName>
    </submittedName>
</protein>
<dbReference type="Proteomes" id="UP001179952">
    <property type="component" value="Unassembled WGS sequence"/>
</dbReference>
<organism evidence="2 3">
    <name type="scientific">Acorus gramineus</name>
    <name type="common">Dwarf sweet flag</name>
    <dbReference type="NCBI Taxonomy" id="55184"/>
    <lineage>
        <taxon>Eukaryota</taxon>
        <taxon>Viridiplantae</taxon>
        <taxon>Streptophyta</taxon>
        <taxon>Embryophyta</taxon>
        <taxon>Tracheophyta</taxon>
        <taxon>Spermatophyta</taxon>
        <taxon>Magnoliopsida</taxon>
        <taxon>Liliopsida</taxon>
        <taxon>Acoraceae</taxon>
        <taxon>Acorus</taxon>
    </lineage>
</organism>
<feature type="compositionally biased region" description="Polar residues" evidence="1">
    <location>
        <begin position="108"/>
        <end position="141"/>
    </location>
</feature>
<dbReference type="AlphaFoldDB" id="A0AAV9BGZ3"/>
<feature type="compositionally biased region" description="Polar residues" evidence="1">
    <location>
        <begin position="1"/>
        <end position="19"/>
    </location>
</feature>
<sequence>MGSNNSYGVTMQLYATQGDISDAPEAQDHNKESMSPNTPTSMDDAQPQNSTTLDSDEGKWQVVPPCRRVRNGVRSLPVSNSHLNVADRQKENEVKPQNGELTGPNGLSRGSGNRQNASFNSSKSGVGKDSYNSMKQGQQLGVPSVKGSERSRTSPVVQPLIRPMETSSGKNSKDRVEEQNPVSKAIVVVSNAAVRVSKKRVFEHSANDHDMITIDQDPTTSFGVHTSKAMELFRRSWGAEVNYPMK</sequence>
<gene>
    <name evidence="2" type="ORF">QJS04_geneDACA010951</name>
</gene>
<keyword evidence="3" id="KW-1185">Reference proteome</keyword>
<feature type="compositionally biased region" description="Polar residues" evidence="1">
    <location>
        <begin position="33"/>
        <end position="53"/>
    </location>
</feature>